<gene>
    <name evidence="8" type="ORF">BDV96DRAFT_164435</name>
</gene>
<feature type="compositionally biased region" description="Polar residues" evidence="6">
    <location>
        <begin position="277"/>
        <end position="288"/>
    </location>
</feature>
<reference evidence="8" key="1">
    <citation type="journal article" date="2020" name="Stud. Mycol.">
        <title>101 Dothideomycetes genomes: a test case for predicting lifestyles and emergence of pathogens.</title>
        <authorList>
            <person name="Haridas S."/>
            <person name="Albert R."/>
            <person name="Binder M."/>
            <person name="Bloem J."/>
            <person name="Labutti K."/>
            <person name="Salamov A."/>
            <person name="Andreopoulos B."/>
            <person name="Baker S."/>
            <person name="Barry K."/>
            <person name="Bills G."/>
            <person name="Bluhm B."/>
            <person name="Cannon C."/>
            <person name="Castanera R."/>
            <person name="Culley D."/>
            <person name="Daum C."/>
            <person name="Ezra D."/>
            <person name="Gonzalez J."/>
            <person name="Henrissat B."/>
            <person name="Kuo A."/>
            <person name="Liang C."/>
            <person name="Lipzen A."/>
            <person name="Lutzoni F."/>
            <person name="Magnuson J."/>
            <person name="Mondo S."/>
            <person name="Nolan M."/>
            <person name="Ohm R."/>
            <person name="Pangilinan J."/>
            <person name="Park H.-J."/>
            <person name="Ramirez L."/>
            <person name="Alfaro M."/>
            <person name="Sun H."/>
            <person name="Tritt A."/>
            <person name="Yoshinaga Y."/>
            <person name="Zwiers L.-H."/>
            <person name="Turgeon B."/>
            <person name="Goodwin S."/>
            <person name="Spatafora J."/>
            <person name="Crous P."/>
            <person name="Grigoriev I."/>
        </authorList>
    </citation>
    <scope>NUCLEOTIDE SEQUENCE</scope>
    <source>
        <strain evidence="8">CBS 627.86</strain>
    </source>
</reference>
<evidence type="ECO:0000313" key="8">
    <source>
        <dbReference type="EMBL" id="KAF2111971.1"/>
    </source>
</evidence>
<dbReference type="PROSITE" id="PS50048">
    <property type="entry name" value="ZN2_CY6_FUNGAL_2"/>
    <property type="match status" value="1"/>
</dbReference>
<evidence type="ECO:0000256" key="2">
    <source>
        <dbReference type="ARBA" id="ARBA00023015"/>
    </source>
</evidence>
<feature type="region of interest" description="Disordered" evidence="6">
    <location>
        <begin position="274"/>
        <end position="298"/>
    </location>
</feature>
<keyword evidence="3" id="KW-0238">DNA-binding</keyword>
<dbReference type="InterPro" id="IPR001138">
    <property type="entry name" value="Zn2Cys6_DnaBD"/>
</dbReference>
<dbReference type="SMART" id="SM00066">
    <property type="entry name" value="GAL4"/>
    <property type="match status" value="1"/>
</dbReference>
<evidence type="ECO:0000256" key="1">
    <source>
        <dbReference type="ARBA" id="ARBA00022723"/>
    </source>
</evidence>
<dbReference type="SUPFAM" id="SSF57701">
    <property type="entry name" value="Zn2/Cys6 DNA-binding domain"/>
    <property type="match status" value="1"/>
</dbReference>
<keyword evidence="9" id="KW-1185">Reference proteome</keyword>
<dbReference type="GO" id="GO:0008270">
    <property type="term" value="F:zinc ion binding"/>
    <property type="evidence" value="ECO:0007669"/>
    <property type="project" value="InterPro"/>
</dbReference>
<dbReference type="GO" id="GO:0003677">
    <property type="term" value="F:DNA binding"/>
    <property type="evidence" value="ECO:0007669"/>
    <property type="project" value="UniProtKB-KW"/>
</dbReference>
<dbReference type="PANTHER" id="PTHR31069:SF31">
    <property type="entry name" value="MONODICTYPHENONE CLUSTER TRANSCRIPTION FACTOR-RELATED"/>
    <property type="match status" value="1"/>
</dbReference>
<dbReference type="PROSITE" id="PS00463">
    <property type="entry name" value="ZN2_CY6_FUNGAL_1"/>
    <property type="match status" value="1"/>
</dbReference>
<dbReference type="InterPro" id="IPR050675">
    <property type="entry name" value="OAF3"/>
</dbReference>
<dbReference type="EMBL" id="ML977332">
    <property type="protein sequence ID" value="KAF2111971.1"/>
    <property type="molecule type" value="Genomic_DNA"/>
</dbReference>
<dbReference type="OrthoDB" id="2328572at2759"/>
<dbReference type="InterPro" id="IPR036864">
    <property type="entry name" value="Zn2-C6_fun-type_DNA-bd_sf"/>
</dbReference>
<keyword evidence="2" id="KW-0805">Transcription regulation</keyword>
<organism evidence="8 9">
    <name type="scientific">Lophiotrema nucula</name>
    <dbReference type="NCBI Taxonomy" id="690887"/>
    <lineage>
        <taxon>Eukaryota</taxon>
        <taxon>Fungi</taxon>
        <taxon>Dikarya</taxon>
        <taxon>Ascomycota</taxon>
        <taxon>Pezizomycotina</taxon>
        <taxon>Dothideomycetes</taxon>
        <taxon>Pleosporomycetidae</taxon>
        <taxon>Pleosporales</taxon>
        <taxon>Lophiotremataceae</taxon>
        <taxon>Lophiotrema</taxon>
    </lineage>
</organism>
<dbReference type="Pfam" id="PF00172">
    <property type="entry name" value="Zn_clus"/>
    <property type="match status" value="1"/>
</dbReference>
<dbReference type="PANTHER" id="PTHR31069">
    <property type="entry name" value="OLEATE-ACTIVATED TRANSCRIPTION FACTOR 1-RELATED"/>
    <property type="match status" value="1"/>
</dbReference>
<dbReference type="AlphaFoldDB" id="A0A6A5Z0W1"/>
<evidence type="ECO:0000259" key="7">
    <source>
        <dbReference type="PROSITE" id="PS50048"/>
    </source>
</evidence>
<evidence type="ECO:0000256" key="4">
    <source>
        <dbReference type="ARBA" id="ARBA00023163"/>
    </source>
</evidence>
<proteinExistence type="predicted"/>
<protein>
    <recommendedName>
        <fullName evidence="7">Zn(2)-C6 fungal-type domain-containing protein</fullName>
    </recommendedName>
</protein>
<evidence type="ECO:0000256" key="5">
    <source>
        <dbReference type="ARBA" id="ARBA00023242"/>
    </source>
</evidence>
<evidence type="ECO:0000313" key="9">
    <source>
        <dbReference type="Proteomes" id="UP000799770"/>
    </source>
</evidence>
<dbReference type="Gene3D" id="4.10.240.10">
    <property type="entry name" value="Zn(2)-C6 fungal-type DNA-binding domain"/>
    <property type="match status" value="1"/>
</dbReference>
<evidence type="ECO:0000256" key="3">
    <source>
        <dbReference type="ARBA" id="ARBA00023125"/>
    </source>
</evidence>
<keyword evidence="5" id="KW-0539">Nucleus</keyword>
<keyword evidence="4" id="KW-0804">Transcription</keyword>
<dbReference type="PRINTS" id="PR00755">
    <property type="entry name" value="AFLATOXINBRP"/>
</dbReference>
<keyword evidence="1" id="KW-0479">Metal-binding</keyword>
<feature type="domain" description="Zn(2)-C6 fungal-type" evidence="7">
    <location>
        <begin position="42"/>
        <end position="72"/>
    </location>
</feature>
<dbReference type="Proteomes" id="UP000799770">
    <property type="component" value="Unassembled WGS sequence"/>
</dbReference>
<accession>A0A6A5Z0W1</accession>
<evidence type="ECO:0000256" key="6">
    <source>
        <dbReference type="SAM" id="MobiDB-lite"/>
    </source>
</evidence>
<name>A0A6A5Z0W1_9PLEO</name>
<dbReference type="GO" id="GO:0000981">
    <property type="term" value="F:DNA-binding transcription factor activity, RNA polymerase II-specific"/>
    <property type="evidence" value="ECO:0007669"/>
    <property type="project" value="InterPro"/>
</dbReference>
<sequence>MEALSIPRLFTKTEMSMAEADTNIQLAKSPESAPTTSKLRDSCHACALSKVKCHKQKPTCSRCARRGIVCEYFQSRRPGRKKESHHSLTSNDDAMNVDGPVTSNNQSQCTDAVACNNVSEANDYLTPLLTPLNMPSISQGSNSTSFISSDLLLFGLSNTPGPELSPGVLGLNSNFDDLFASPTDFTDLDMLGPVYNFPSDSSNIADLLIPEESNFPEDVIPSTKRISDASHISSSTASSNQDFFINHSGPPVPLDAACCCLTKALDLLKNLSAGPSRESSAPPYSSENGRPPSRAFLDNKEASPFSRWPCSRFSHVMRLQHGRRPPR</sequence>
<dbReference type="CDD" id="cd00067">
    <property type="entry name" value="GAL4"/>
    <property type="match status" value="1"/>
</dbReference>